<evidence type="ECO:0000256" key="5">
    <source>
        <dbReference type="ARBA" id="ARBA00023136"/>
    </source>
</evidence>
<evidence type="ECO:0000256" key="1">
    <source>
        <dbReference type="ARBA" id="ARBA00004533"/>
    </source>
</evidence>
<keyword evidence="3" id="KW-0997">Cell inner membrane</keyword>
<evidence type="ECO:0000256" key="2">
    <source>
        <dbReference type="ARBA" id="ARBA00022475"/>
    </source>
</evidence>
<reference evidence="7 8" key="1">
    <citation type="submission" date="2020-12" db="EMBL/GenBank/DDBJ databases">
        <title>Revised draft genomes of Rhodomicrobium vannielii ATCC 17100 and Rhodomicrobium udaipurense JA643.</title>
        <authorList>
            <person name="Conners E.M."/>
            <person name="Davenport E.J."/>
            <person name="Bose A."/>
        </authorList>
    </citation>
    <scope>NUCLEOTIDE SEQUENCE [LARGE SCALE GENOMIC DNA]</scope>
    <source>
        <strain evidence="7 8">JA643</strain>
    </source>
</reference>
<evidence type="ECO:0000256" key="6">
    <source>
        <dbReference type="ARBA" id="ARBA00023315"/>
    </source>
</evidence>
<dbReference type="AlphaFoldDB" id="A0A8I1GD68"/>
<dbReference type="GO" id="GO:0005886">
    <property type="term" value="C:plasma membrane"/>
    <property type="evidence" value="ECO:0007669"/>
    <property type="project" value="UniProtKB-SubCell"/>
</dbReference>
<dbReference type="GO" id="GO:0016746">
    <property type="term" value="F:acyltransferase activity"/>
    <property type="evidence" value="ECO:0007669"/>
    <property type="project" value="UniProtKB-KW"/>
</dbReference>
<dbReference type="Proteomes" id="UP000623250">
    <property type="component" value="Unassembled WGS sequence"/>
</dbReference>
<keyword evidence="5" id="KW-0472">Membrane</keyword>
<proteinExistence type="predicted"/>
<dbReference type="Pfam" id="PF03279">
    <property type="entry name" value="Lip_A_acyltrans"/>
    <property type="match status" value="1"/>
</dbReference>
<accession>A0A8I1GD68</accession>
<name>A0A8I1GD68_9HYPH</name>
<comment type="caution">
    <text evidence="7">The sequence shown here is derived from an EMBL/GenBank/DDBJ whole genome shotgun (WGS) entry which is preliminary data.</text>
</comment>
<evidence type="ECO:0000313" key="7">
    <source>
        <dbReference type="EMBL" id="MBJ7543705.1"/>
    </source>
</evidence>
<gene>
    <name evidence="7" type="ORF">JDN41_09040</name>
</gene>
<dbReference type="RefSeq" id="WP_037232953.1">
    <property type="nucleotide sequence ID" value="NZ_JAEMUK010000016.1"/>
</dbReference>
<organism evidence="7 8">
    <name type="scientific">Rhodomicrobium udaipurense</name>
    <dbReference type="NCBI Taxonomy" id="1202716"/>
    <lineage>
        <taxon>Bacteria</taxon>
        <taxon>Pseudomonadati</taxon>
        <taxon>Pseudomonadota</taxon>
        <taxon>Alphaproteobacteria</taxon>
        <taxon>Hyphomicrobiales</taxon>
        <taxon>Hyphomicrobiaceae</taxon>
        <taxon>Rhodomicrobium</taxon>
    </lineage>
</organism>
<keyword evidence="8" id="KW-1185">Reference proteome</keyword>
<evidence type="ECO:0000256" key="3">
    <source>
        <dbReference type="ARBA" id="ARBA00022519"/>
    </source>
</evidence>
<protein>
    <submittedName>
        <fullName evidence="7">Lysophospholipid acyltransferase family protein</fullName>
    </submittedName>
</protein>
<dbReference type="GO" id="GO:0009247">
    <property type="term" value="P:glycolipid biosynthetic process"/>
    <property type="evidence" value="ECO:0007669"/>
    <property type="project" value="UniProtKB-ARBA"/>
</dbReference>
<keyword evidence="4 7" id="KW-0808">Transferase</keyword>
<evidence type="ECO:0000313" key="8">
    <source>
        <dbReference type="Proteomes" id="UP000623250"/>
    </source>
</evidence>
<keyword evidence="6 7" id="KW-0012">Acyltransferase</keyword>
<evidence type="ECO:0000256" key="4">
    <source>
        <dbReference type="ARBA" id="ARBA00022679"/>
    </source>
</evidence>
<sequence>MFLDLRQRLEYGAVLAIAAIVRAMPLDMATAFSARAWRFLAPKTHRQARALRNLAKAMPETTHAEREAIVDAMWDNLGRVMAETFQLDRLLKDPSRFTIENPELLDRYRSEMGPLVVAAPHMGNWEIAILPLLTIGANTAGVYRLVENPYVDRYIRNKRAQLYPGGLFASKSNEGLATIMRIATHVRSGGALGMLADLADWHGVQVPFFGHPMWATVAPAWLARRAGTRLAVGRCIRIGKESRFSIAFKELEVPRTGDVNEDIKVLTATIQREFEAWIREHPSQWMWSNKRWPEREFEGVRH</sequence>
<dbReference type="InterPro" id="IPR004960">
    <property type="entry name" value="LipA_acyltrans"/>
</dbReference>
<keyword evidence="2" id="KW-1003">Cell membrane</keyword>
<comment type="subcellular location">
    <subcellularLocation>
        <location evidence="1">Cell inner membrane</location>
    </subcellularLocation>
</comment>
<dbReference type="PANTHER" id="PTHR30606">
    <property type="entry name" value="LIPID A BIOSYNTHESIS LAUROYL ACYLTRANSFERASE"/>
    <property type="match status" value="1"/>
</dbReference>
<dbReference type="EMBL" id="JAEMUK010000016">
    <property type="protein sequence ID" value="MBJ7543705.1"/>
    <property type="molecule type" value="Genomic_DNA"/>
</dbReference>
<dbReference type="CDD" id="cd07984">
    <property type="entry name" value="LPLAT_LABLAT-like"/>
    <property type="match status" value="1"/>
</dbReference>
<dbReference type="PANTHER" id="PTHR30606:SF9">
    <property type="entry name" value="LIPID A BIOSYNTHESIS LAUROYLTRANSFERASE"/>
    <property type="match status" value="1"/>
</dbReference>